<feature type="modified residue" description="4-aspartylphosphate" evidence="2">
    <location>
        <position position="61"/>
    </location>
</feature>
<dbReference type="Pfam" id="PF00072">
    <property type="entry name" value="Response_reg"/>
    <property type="match status" value="1"/>
</dbReference>
<dbReference type="CDD" id="cd17574">
    <property type="entry name" value="REC_OmpR"/>
    <property type="match status" value="1"/>
</dbReference>
<evidence type="ECO:0000256" key="1">
    <source>
        <dbReference type="ARBA" id="ARBA00022553"/>
    </source>
</evidence>
<name>A0AAC8W2U6_9PROT</name>
<dbReference type="EMBL" id="CP012404">
    <property type="protein sequence ID" value="ALG73921.1"/>
    <property type="molecule type" value="Genomic_DNA"/>
</dbReference>
<dbReference type="InterPro" id="IPR011006">
    <property type="entry name" value="CheY-like_superfamily"/>
</dbReference>
<dbReference type="InterPro" id="IPR050595">
    <property type="entry name" value="Bact_response_regulator"/>
</dbReference>
<feature type="domain" description="Response regulatory" evidence="3">
    <location>
        <begin position="12"/>
        <end position="125"/>
    </location>
</feature>
<dbReference type="KEGG" id="ati:AL072_23025"/>
<evidence type="ECO:0000259" key="3">
    <source>
        <dbReference type="PROSITE" id="PS50110"/>
    </source>
</evidence>
<dbReference type="RefSeq" id="WP_045583762.1">
    <property type="nucleotide sequence ID" value="NZ_LAEL01000003.1"/>
</dbReference>
<dbReference type="InterPro" id="IPR001789">
    <property type="entry name" value="Sig_transdc_resp-reg_receiver"/>
</dbReference>
<accession>A0AAC8W2U6</accession>
<reference evidence="5" key="1">
    <citation type="submission" date="2015-08" db="EMBL/GenBank/DDBJ databases">
        <title>Complete Genome Sequence of Azospirillum thiophilum BV-S.</title>
        <authorList>
            <person name="Fomenkov A."/>
            <person name="Vincze T."/>
            <person name="Grabovich M."/>
            <person name="Dubinina G."/>
            <person name="Orlova M."/>
            <person name="Belousova E."/>
            <person name="Roberts R.J."/>
        </authorList>
    </citation>
    <scope>NUCLEOTIDE SEQUENCE [LARGE SCALE GENOMIC DNA]</scope>
    <source>
        <strain evidence="5">BV-S</strain>
    </source>
</reference>
<reference evidence="4 5" key="2">
    <citation type="journal article" date="2016" name="Genome Announc.">
        <title>Complete Genome Sequence of a Strain of Azospirillum thiophilum Isolated from a Sulfide Spring.</title>
        <authorList>
            <person name="Fomenkov A."/>
            <person name="Vincze T."/>
            <person name="Grabovich M."/>
            <person name="Anton B.P."/>
            <person name="Dubinina G."/>
            <person name="Orlova M."/>
            <person name="Belousova E."/>
            <person name="Roberts R.J."/>
        </authorList>
    </citation>
    <scope>NUCLEOTIDE SEQUENCE [LARGE SCALE GENOMIC DNA]</scope>
    <source>
        <strain evidence="4 5">BV-S</strain>
    </source>
</reference>
<evidence type="ECO:0000313" key="5">
    <source>
        <dbReference type="Proteomes" id="UP000069935"/>
    </source>
</evidence>
<dbReference type="AlphaFoldDB" id="A0AAC8W2U6"/>
<evidence type="ECO:0000256" key="2">
    <source>
        <dbReference type="PROSITE-ProRule" id="PRU00169"/>
    </source>
</evidence>
<dbReference type="GO" id="GO:0000160">
    <property type="term" value="P:phosphorelay signal transduction system"/>
    <property type="evidence" value="ECO:0007669"/>
    <property type="project" value="InterPro"/>
</dbReference>
<proteinExistence type="predicted"/>
<sequence>MATFSAPQSRGHILIVEDESGIRAAMTLVLEMEGFQVTQASDGRHGLHCLIEAVPDVVLSDYMMPYMNGIEMIREIRAKPGFQSLPIVLLTAAIPSEPDFRILIDAFLEKPVEVPILVATLQRLVDRRPSSN</sequence>
<organism evidence="4 5">
    <name type="scientific">Azospirillum thiophilum</name>
    <dbReference type="NCBI Taxonomy" id="528244"/>
    <lineage>
        <taxon>Bacteria</taxon>
        <taxon>Pseudomonadati</taxon>
        <taxon>Pseudomonadota</taxon>
        <taxon>Alphaproteobacteria</taxon>
        <taxon>Rhodospirillales</taxon>
        <taxon>Azospirillaceae</taxon>
        <taxon>Azospirillum</taxon>
    </lineage>
</organism>
<evidence type="ECO:0000313" key="4">
    <source>
        <dbReference type="EMBL" id="ALG73921.1"/>
    </source>
</evidence>
<dbReference type="PROSITE" id="PS50110">
    <property type="entry name" value="RESPONSE_REGULATORY"/>
    <property type="match status" value="1"/>
</dbReference>
<protein>
    <recommendedName>
        <fullName evidence="3">Response regulatory domain-containing protein</fullName>
    </recommendedName>
</protein>
<dbReference type="SMART" id="SM00448">
    <property type="entry name" value="REC"/>
    <property type="match status" value="1"/>
</dbReference>
<dbReference type="PANTHER" id="PTHR44591">
    <property type="entry name" value="STRESS RESPONSE REGULATOR PROTEIN 1"/>
    <property type="match status" value="1"/>
</dbReference>
<gene>
    <name evidence="4" type="ORF">AL072_23025</name>
</gene>
<dbReference type="PANTHER" id="PTHR44591:SF3">
    <property type="entry name" value="RESPONSE REGULATORY DOMAIN-CONTAINING PROTEIN"/>
    <property type="match status" value="1"/>
</dbReference>
<dbReference type="Proteomes" id="UP000069935">
    <property type="component" value="Chromosome 4"/>
</dbReference>
<keyword evidence="1 2" id="KW-0597">Phosphoprotein</keyword>
<dbReference type="Gene3D" id="3.40.50.2300">
    <property type="match status" value="1"/>
</dbReference>
<dbReference type="SUPFAM" id="SSF52172">
    <property type="entry name" value="CheY-like"/>
    <property type="match status" value="1"/>
</dbReference>
<keyword evidence="5" id="KW-1185">Reference proteome</keyword>